<gene>
    <name evidence="1" type="ORF">WMO28_15115</name>
</gene>
<dbReference type="EMBL" id="JBBMEJ010000024">
    <property type="protein sequence ID" value="MEQ2372236.1"/>
    <property type="molecule type" value="Genomic_DNA"/>
</dbReference>
<sequence>MGHRRCAGWLMGKAEIAFEGVTNWFDGAFGRCAGLFDSGTVYKIIGTTLHF</sequence>
<proteinExistence type="predicted"/>
<organism evidence="1 2">
    <name type="scientific">Blautia aquisgranensis</name>
    <dbReference type="NCBI Taxonomy" id="3133153"/>
    <lineage>
        <taxon>Bacteria</taxon>
        <taxon>Bacillati</taxon>
        <taxon>Bacillota</taxon>
        <taxon>Clostridia</taxon>
        <taxon>Lachnospirales</taxon>
        <taxon>Lachnospiraceae</taxon>
        <taxon>Blautia</taxon>
    </lineage>
</organism>
<accession>A0ABV1BJ49</accession>
<dbReference type="Proteomes" id="UP001473063">
    <property type="component" value="Unassembled WGS sequence"/>
</dbReference>
<reference evidence="1 2" key="1">
    <citation type="submission" date="2024-03" db="EMBL/GenBank/DDBJ databases">
        <title>Human intestinal bacterial collection.</title>
        <authorList>
            <person name="Pauvert C."/>
            <person name="Hitch T.C.A."/>
            <person name="Clavel T."/>
        </authorList>
    </citation>
    <scope>NUCLEOTIDE SEQUENCE [LARGE SCALE GENOMIC DNA]</scope>
    <source>
        <strain evidence="1 2">CLA-JM-H16</strain>
    </source>
</reference>
<evidence type="ECO:0000313" key="1">
    <source>
        <dbReference type="EMBL" id="MEQ2372236.1"/>
    </source>
</evidence>
<evidence type="ECO:0000313" key="2">
    <source>
        <dbReference type="Proteomes" id="UP001473063"/>
    </source>
</evidence>
<comment type="caution">
    <text evidence="1">The sequence shown here is derived from an EMBL/GenBank/DDBJ whole genome shotgun (WGS) entry which is preliminary data.</text>
</comment>
<protein>
    <submittedName>
        <fullName evidence="1">Uncharacterized protein</fullName>
    </submittedName>
</protein>
<name>A0ABV1BJ49_9FIRM</name>
<keyword evidence="2" id="KW-1185">Reference proteome</keyword>
<dbReference type="RefSeq" id="WP_349057533.1">
    <property type="nucleotide sequence ID" value="NZ_JBBMEJ010000024.1"/>
</dbReference>